<dbReference type="AlphaFoldDB" id="A0AAC8Q539"/>
<protein>
    <submittedName>
        <fullName evidence="3">Alpha-beta hydrolase superfamily lysophospholipase</fullName>
    </submittedName>
    <submittedName>
        <fullName evidence="2">Hydrolase, alpha/beta hydrolase fold family</fullName>
    </submittedName>
</protein>
<dbReference type="SUPFAM" id="SSF53474">
    <property type="entry name" value="alpha/beta-Hydrolases"/>
    <property type="match status" value="1"/>
</dbReference>
<evidence type="ECO:0000313" key="2">
    <source>
        <dbReference type="EMBL" id="AKJ00518.1"/>
    </source>
</evidence>
<evidence type="ECO:0000313" key="5">
    <source>
        <dbReference type="Proteomes" id="UP000256345"/>
    </source>
</evidence>
<dbReference type="PANTHER" id="PTHR43689:SF8">
    <property type="entry name" value="ALPHA_BETA-HYDROLASES SUPERFAMILY PROTEIN"/>
    <property type="match status" value="1"/>
</dbReference>
<dbReference type="PANTHER" id="PTHR43689">
    <property type="entry name" value="HYDROLASE"/>
    <property type="match status" value="1"/>
</dbReference>
<dbReference type="EMBL" id="QUMU01000004">
    <property type="protein sequence ID" value="REG32789.1"/>
    <property type="molecule type" value="Genomic_DNA"/>
</dbReference>
<organism evidence="2 4">
    <name type="scientific">Archangium gephyra</name>
    <dbReference type="NCBI Taxonomy" id="48"/>
    <lineage>
        <taxon>Bacteria</taxon>
        <taxon>Pseudomonadati</taxon>
        <taxon>Myxococcota</taxon>
        <taxon>Myxococcia</taxon>
        <taxon>Myxococcales</taxon>
        <taxon>Cystobacterineae</taxon>
        <taxon>Archangiaceae</taxon>
        <taxon>Archangium</taxon>
    </lineage>
</organism>
<keyword evidence="2" id="KW-0378">Hydrolase</keyword>
<dbReference type="Proteomes" id="UP000256345">
    <property type="component" value="Unassembled WGS sequence"/>
</dbReference>
<dbReference type="GO" id="GO:0016787">
    <property type="term" value="F:hydrolase activity"/>
    <property type="evidence" value="ECO:0007669"/>
    <property type="project" value="UniProtKB-KW"/>
</dbReference>
<evidence type="ECO:0000259" key="1">
    <source>
        <dbReference type="Pfam" id="PF12697"/>
    </source>
</evidence>
<reference evidence="3 5" key="2">
    <citation type="submission" date="2018-08" db="EMBL/GenBank/DDBJ databases">
        <title>Genomic Encyclopedia of Archaeal and Bacterial Type Strains, Phase II (KMG-II): from individual species to whole genera.</title>
        <authorList>
            <person name="Goeker M."/>
        </authorList>
    </citation>
    <scope>NUCLEOTIDE SEQUENCE [LARGE SCALE GENOMIC DNA]</scope>
    <source>
        <strain evidence="3 5">DSM 2261</strain>
    </source>
</reference>
<proteinExistence type="predicted"/>
<dbReference type="RefSeq" id="WP_211276487.1">
    <property type="nucleotide sequence ID" value="NZ_CP011509.1"/>
</dbReference>
<dbReference type="InterPro" id="IPR000073">
    <property type="entry name" value="AB_hydrolase_1"/>
</dbReference>
<sequence>MKPPLPSLTDSLGRWEHGLMAGDADTYSGQVASRWTRVDGRRVHVRVSTQPLPPEALTVVLVHGLVVSSRYMVPTLLRLAPGCRVLAPDLPGFGRSDPPARPPESMSDLADALAEWMEAAGLERAVFLGNSLGCQTLADFAARYPERTEGLVLQGPTMDAEARTVRQQVGRWLTNSLRERSAQMPLLVHDYWEAGLQRFRDSFRMALKDRIEDKLPRIHAPTLVVRGSRDPIVPRRWAERVTELLPRGRLAEIPGGTHTLNFAAPLELVRVVEPFLRELRAGAERTLHA</sequence>
<dbReference type="Gene3D" id="3.40.50.1820">
    <property type="entry name" value="alpha/beta hydrolase"/>
    <property type="match status" value="1"/>
</dbReference>
<reference evidence="2 4" key="1">
    <citation type="submission" date="2015-05" db="EMBL/GenBank/DDBJ databases">
        <title>Genome assembly of Archangium gephyra DSM 2261.</title>
        <authorList>
            <person name="Sharma G."/>
            <person name="Subramanian S."/>
        </authorList>
    </citation>
    <scope>NUCLEOTIDE SEQUENCE [LARGE SCALE GENOMIC DNA]</scope>
    <source>
        <strain evidence="2 4">DSM 2261</strain>
    </source>
</reference>
<evidence type="ECO:0000313" key="4">
    <source>
        <dbReference type="Proteomes" id="UP000035579"/>
    </source>
</evidence>
<keyword evidence="5" id="KW-1185">Reference proteome</keyword>
<dbReference type="InterPro" id="IPR029058">
    <property type="entry name" value="AB_hydrolase_fold"/>
</dbReference>
<gene>
    <name evidence="2" type="ORF">AA314_02144</name>
    <name evidence="3" type="ORF">ATI61_10476</name>
</gene>
<accession>A0AAC8Q539</accession>
<dbReference type="PRINTS" id="PR00111">
    <property type="entry name" value="ABHYDROLASE"/>
</dbReference>
<feature type="domain" description="AB hydrolase-1" evidence="1">
    <location>
        <begin position="59"/>
        <end position="270"/>
    </location>
</feature>
<evidence type="ECO:0000313" key="3">
    <source>
        <dbReference type="EMBL" id="REG32789.1"/>
    </source>
</evidence>
<dbReference type="KEGG" id="age:AA314_02144"/>
<dbReference type="Pfam" id="PF12697">
    <property type="entry name" value="Abhydrolase_6"/>
    <property type="match status" value="1"/>
</dbReference>
<dbReference type="Proteomes" id="UP000035579">
    <property type="component" value="Chromosome"/>
</dbReference>
<name>A0AAC8Q539_9BACT</name>
<dbReference type="EMBL" id="CP011509">
    <property type="protein sequence ID" value="AKJ00518.1"/>
    <property type="molecule type" value="Genomic_DNA"/>
</dbReference>